<dbReference type="Proteomes" id="UP001500467">
    <property type="component" value="Unassembled WGS sequence"/>
</dbReference>
<name>A0ABP4FVD6_9PSEU</name>
<gene>
    <name evidence="2" type="ORF">GCM10009675_14130</name>
</gene>
<evidence type="ECO:0000313" key="2">
    <source>
        <dbReference type="EMBL" id="GAA1199484.1"/>
    </source>
</evidence>
<proteinExistence type="predicted"/>
<dbReference type="EMBL" id="BAAALM010000005">
    <property type="protein sequence ID" value="GAA1199484.1"/>
    <property type="molecule type" value="Genomic_DNA"/>
</dbReference>
<evidence type="ECO:0000313" key="3">
    <source>
        <dbReference type="Proteomes" id="UP001500467"/>
    </source>
</evidence>
<organism evidence="2 3">
    <name type="scientific">Prauserella alba</name>
    <dbReference type="NCBI Taxonomy" id="176898"/>
    <lineage>
        <taxon>Bacteria</taxon>
        <taxon>Bacillati</taxon>
        <taxon>Actinomycetota</taxon>
        <taxon>Actinomycetes</taxon>
        <taxon>Pseudonocardiales</taxon>
        <taxon>Pseudonocardiaceae</taxon>
        <taxon>Prauserella</taxon>
    </lineage>
</organism>
<reference evidence="3" key="1">
    <citation type="journal article" date="2019" name="Int. J. Syst. Evol. Microbiol.">
        <title>The Global Catalogue of Microorganisms (GCM) 10K type strain sequencing project: providing services to taxonomists for standard genome sequencing and annotation.</title>
        <authorList>
            <consortium name="The Broad Institute Genomics Platform"/>
            <consortium name="The Broad Institute Genome Sequencing Center for Infectious Disease"/>
            <person name="Wu L."/>
            <person name="Ma J."/>
        </authorList>
    </citation>
    <scope>NUCLEOTIDE SEQUENCE [LARGE SCALE GENOMIC DNA]</scope>
    <source>
        <strain evidence="3">JCM 13022</strain>
    </source>
</reference>
<feature type="region of interest" description="Disordered" evidence="1">
    <location>
        <begin position="71"/>
        <end position="101"/>
    </location>
</feature>
<evidence type="ECO:0000256" key="1">
    <source>
        <dbReference type="SAM" id="MobiDB-lite"/>
    </source>
</evidence>
<sequence length="101" mass="11198">MHELADKMSRMTSAVVRLRNAGIEDIRAEDLSRHPLTLEFGGRVIWNARISDPSVETHRLAHKRSLTFLPETKATPARGEVSPANLQEVRTTSPQTVATPA</sequence>
<keyword evidence="3" id="KW-1185">Reference proteome</keyword>
<feature type="compositionally biased region" description="Polar residues" evidence="1">
    <location>
        <begin position="84"/>
        <end position="101"/>
    </location>
</feature>
<protein>
    <submittedName>
        <fullName evidence="2">Uncharacterized protein</fullName>
    </submittedName>
</protein>
<accession>A0ABP4FVD6</accession>
<comment type="caution">
    <text evidence="2">The sequence shown here is derived from an EMBL/GenBank/DDBJ whole genome shotgun (WGS) entry which is preliminary data.</text>
</comment>